<name>A0ABV8I5W5_9ACTN</name>
<evidence type="ECO:0000313" key="2">
    <source>
        <dbReference type="EMBL" id="MFC4059389.1"/>
    </source>
</evidence>
<dbReference type="RefSeq" id="WP_377287704.1">
    <property type="nucleotide sequence ID" value="NZ_JBHSBM010000017.1"/>
</dbReference>
<dbReference type="InterPro" id="IPR001242">
    <property type="entry name" value="Condensation_dom"/>
</dbReference>
<protein>
    <submittedName>
        <fullName evidence="2">Condensation domain-containing protein</fullName>
    </submittedName>
</protein>
<dbReference type="Gene3D" id="3.30.559.30">
    <property type="entry name" value="Nonribosomal peptide synthetase, condensation domain"/>
    <property type="match status" value="1"/>
</dbReference>
<comment type="caution">
    <text evidence="2">The sequence shown here is derived from an EMBL/GenBank/DDBJ whole genome shotgun (WGS) entry which is preliminary data.</text>
</comment>
<proteinExistence type="predicted"/>
<evidence type="ECO:0000313" key="3">
    <source>
        <dbReference type="Proteomes" id="UP001595850"/>
    </source>
</evidence>
<dbReference type="PANTHER" id="PTHR45527:SF1">
    <property type="entry name" value="FATTY ACID SYNTHASE"/>
    <property type="match status" value="1"/>
</dbReference>
<accession>A0ABV8I5W5</accession>
<keyword evidence="3" id="KW-1185">Reference proteome</keyword>
<evidence type="ECO:0000259" key="1">
    <source>
        <dbReference type="Pfam" id="PF00668"/>
    </source>
</evidence>
<feature type="domain" description="Condensation" evidence="1">
    <location>
        <begin position="10"/>
        <end position="317"/>
    </location>
</feature>
<organism evidence="2 3">
    <name type="scientific">Planomonospora corallina</name>
    <dbReference type="NCBI Taxonomy" id="1806052"/>
    <lineage>
        <taxon>Bacteria</taxon>
        <taxon>Bacillati</taxon>
        <taxon>Actinomycetota</taxon>
        <taxon>Actinomycetes</taxon>
        <taxon>Streptosporangiales</taxon>
        <taxon>Streptosporangiaceae</taxon>
        <taxon>Planomonospora</taxon>
    </lineage>
</organism>
<dbReference type="Pfam" id="PF00668">
    <property type="entry name" value="Condensation"/>
    <property type="match status" value="1"/>
</dbReference>
<sequence length="423" mass="44927">MSAGTASPREEVEATVLQQGIWVTEQTTGAGTAYHMPLLVHLRGGPDPDALAAACAAVVDRHPVLGSVAAETAGGLRLVPGAPVPVRRRRTPGWGDPAGNPEDWPEAVREEVLAPFDVDTGPLARFAVHETGPGRLTLAFTAHHLVFDGHSKDILVADLAALYNGEDPHPPPPLDPGRAERERIAEALPAAREFWSSRWREPGETVVRGRALRSRRAAEGRTLRLRAGLPAVAGLTRFETLLAALHALLAGYGNAAVTTAVDLSTRPAEAAGHIGVFVNELPVTSHPEPGETFGAFATGLRARLREVYRFRGVPLSRALPRLRPHAALAPVSVSYRARALQDPVFSGLECAVDRTVPNGSVRGALHLQCVDGPDGLDIALRHDPGALPDAGAFAADLLLLLERAGRDPGLRLRDLPAPHRTTP</sequence>
<dbReference type="InterPro" id="IPR023213">
    <property type="entry name" value="CAT-like_dom_sf"/>
</dbReference>
<gene>
    <name evidence="2" type="ORF">ACFOWE_13870</name>
</gene>
<dbReference type="Proteomes" id="UP001595850">
    <property type="component" value="Unassembled WGS sequence"/>
</dbReference>
<dbReference type="SUPFAM" id="SSF52777">
    <property type="entry name" value="CoA-dependent acyltransferases"/>
    <property type="match status" value="2"/>
</dbReference>
<dbReference type="PANTHER" id="PTHR45527">
    <property type="entry name" value="NONRIBOSOMAL PEPTIDE SYNTHETASE"/>
    <property type="match status" value="1"/>
</dbReference>
<dbReference type="Gene3D" id="3.30.559.10">
    <property type="entry name" value="Chloramphenicol acetyltransferase-like domain"/>
    <property type="match status" value="1"/>
</dbReference>
<dbReference type="EMBL" id="JBHSBM010000017">
    <property type="protein sequence ID" value="MFC4059389.1"/>
    <property type="molecule type" value="Genomic_DNA"/>
</dbReference>
<reference evidence="3" key="1">
    <citation type="journal article" date="2019" name="Int. J. Syst. Evol. Microbiol.">
        <title>The Global Catalogue of Microorganisms (GCM) 10K type strain sequencing project: providing services to taxonomists for standard genome sequencing and annotation.</title>
        <authorList>
            <consortium name="The Broad Institute Genomics Platform"/>
            <consortium name="The Broad Institute Genome Sequencing Center for Infectious Disease"/>
            <person name="Wu L."/>
            <person name="Ma J."/>
        </authorList>
    </citation>
    <scope>NUCLEOTIDE SEQUENCE [LARGE SCALE GENOMIC DNA]</scope>
    <source>
        <strain evidence="3">TBRC 4489</strain>
    </source>
</reference>